<dbReference type="InterPro" id="IPR009030">
    <property type="entry name" value="Growth_fac_rcpt_cys_sf"/>
</dbReference>
<evidence type="ECO:0000256" key="9">
    <source>
        <dbReference type="ARBA" id="ARBA00023157"/>
    </source>
</evidence>
<dbReference type="Gene3D" id="2.10.25.10">
    <property type="entry name" value="Laminin"/>
    <property type="match status" value="8"/>
</dbReference>
<dbReference type="SUPFAM" id="SSF57196">
    <property type="entry name" value="EGF/Laminin"/>
    <property type="match status" value="4"/>
</dbReference>
<dbReference type="InterPro" id="IPR050751">
    <property type="entry name" value="ECM_structural_protein"/>
</dbReference>
<evidence type="ECO:0000256" key="8">
    <source>
        <dbReference type="ARBA" id="ARBA00023136"/>
    </source>
</evidence>
<evidence type="ECO:0000313" key="14">
    <source>
        <dbReference type="Proteomes" id="UP000694565"/>
    </source>
</evidence>
<dbReference type="FunFam" id="2.10.25.10:FF:000038">
    <property type="entry name" value="Fibrillin 2"/>
    <property type="match status" value="4"/>
</dbReference>
<dbReference type="SMART" id="SM00179">
    <property type="entry name" value="EGF_CA"/>
    <property type="match status" value="8"/>
</dbReference>
<dbReference type="InterPro" id="IPR000742">
    <property type="entry name" value="EGF"/>
</dbReference>
<dbReference type="FunFam" id="2.10.25.10:FF:000202">
    <property type="entry name" value="Multiple epidermal growth factor-like domains 8"/>
    <property type="match status" value="2"/>
</dbReference>
<protein>
    <recommendedName>
        <fullName evidence="12">EGF-like domain-containing protein</fullName>
    </recommendedName>
</protein>
<dbReference type="AlphaFoldDB" id="A0A8C3GBB6"/>
<reference evidence="13" key="2">
    <citation type="submission" date="2025-09" db="UniProtKB">
        <authorList>
            <consortium name="Ensembl"/>
        </authorList>
    </citation>
    <scope>IDENTIFICATION</scope>
</reference>
<evidence type="ECO:0000256" key="11">
    <source>
        <dbReference type="PROSITE-ProRule" id="PRU00076"/>
    </source>
</evidence>
<dbReference type="Proteomes" id="UP000694565">
    <property type="component" value="Unplaced"/>
</dbReference>
<dbReference type="GO" id="GO:0016020">
    <property type="term" value="C:membrane"/>
    <property type="evidence" value="ECO:0007669"/>
    <property type="project" value="UniProtKB-SubCell"/>
</dbReference>
<dbReference type="GO" id="GO:0005509">
    <property type="term" value="F:calcium ion binding"/>
    <property type="evidence" value="ECO:0007669"/>
    <property type="project" value="InterPro"/>
</dbReference>
<feature type="domain" description="EGF-like" evidence="12">
    <location>
        <begin position="326"/>
        <end position="364"/>
    </location>
</feature>
<evidence type="ECO:0000256" key="6">
    <source>
        <dbReference type="ARBA" id="ARBA00022837"/>
    </source>
</evidence>
<dbReference type="InterPro" id="IPR018097">
    <property type="entry name" value="EGF_Ca-bd_CS"/>
</dbReference>
<dbReference type="Pfam" id="PF12947">
    <property type="entry name" value="EGF_3"/>
    <property type="match status" value="3"/>
</dbReference>
<comment type="subcellular location">
    <subcellularLocation>
        <location evidence="1">Membrane</location>
        <topology evidence="1">Single-pass type I membrane protein</topology>
    </subcellularLocation>
</comment>
<evidence type="ECO:0000256" key="2">
    <source>
        <dbReference type="ARBA" id="ARBA00022536"/>
    </source>
</evidence>
<keyword evidence="8" id="KW-0472">Membrane</keyword>
<proteinExistence type="predicted"/>
<reference evidence="13" key="1">
    <citation type="submission" date="2025-08" db="UniProtKB">
        <authorList>
            <consortium name="Ensembl"/>
        </authorList>
    </citation>
    <scope>IDENTIFICATION</scope>
</reference>
<name>A0A8C3GBB6_CYCLU</name>
<dbReference type="PROSITE" id="PS00010">
    <property type="entry name" value="ASX_HYDROXYL"/>
    <property type="match status" value="7"/>
</dbReference>
<evidence type="ECO:0000256" key="10">
    <source>
        <dbReference type="ARBA" id="ARBA00023180"/>
    </source>
</evidence>
<feature type="domain" description="EGF-like" evidence="12">
    <location>
        <begin position="284"/>
        <end position="325"/>
    </location>
</feature>
<dbReference type="GeneTree" id="ENSGT00940000167711"/>
<feature type="domain" description="EGF-like" evidence="12">
    <location>
        <begin position="42"/>
        <end position="82"/>
    </location>
</feature>
<dbReference type="FunFam" id="2.10.25.10:FF:000506">
    <property type="entry name" value="Adhesion G protein-coupled receptor E1"/>
    <property type="match status" value="1"/>
</dbReference>
<sequence>YHHLHSLLDTLTAPQMLPRHICKIVLCKCQVGFTGNGFQCNDVNECSNQRICHWNATCTNNPGSYMCICNAGYKGNGNYLCLDIDECSETPRVCSSSLGYNGCKNLPGTYSCTGFDGNGLTCADVNECNENNQCDPSAACINRLGSYRCSCLGGFIGDGRLCEDIDECENPNICPSTTTCVNTAGSYYCDCGNGFIFNNSKCYDQDECMEGRCSPYATCTNSPGSFSCRCTAGYRGDGFTCADVDECSLATQCHSNALCINLPGSYNCTCQVGYSGDGVIQCKDMNECLVDSGGCRNKALCVNNQGSFSCLCQSGFILVNRTLCQDIDECNEQNNLCRVNEECKNVDGSFECPCRVGYYRPASNMDCNTHTLFTLIMDCPLKCPPSLSTHLPPQIVVSLRGVSTQWATICAYVSAASRVTGRTALVSINYSLFYVHCTSWFFCPNKLTPL</sequence>
<dbReference type="SUPFAM" id="SSF57184">
    <property type="entry name" value="Growth factor receptor domain"/>
    <property type="match status" value="1"/>
</dbReference>
<keyword evidence="6" id="KW-0106">Calcium</keyword>
<feature type="domain" description="EGF-like" evidence="12">
    <location>
        <begin position="204"/>
        <end position="240"/>
    </location>
</feature>
<comment type="caution">
    <text evidence="11">Lacks conserved residue(s) required for the propagation of feature annotation.</text>
</comment>
<dbReference type="PROSITE" id="PS50026">
    <property type="entry name" value="EGF_3"/>
    <property type="match status" value="7"/>
</dbReference>
<keyword evidence="4" id="KW-0732">Signal</keyword>
<dbReference type="GO" id="GO:0048513">
    <property type="term" value="P:animal organ development"/>
    <property type="evidence" value="ECO:0007669"/>
    <property type="project" value="UniProtKB-ARBA"/>
</dbReference>
<dbReference type="Ensembl" id="ENSCLMT00005050044.1">
    <property type="protein sequence ID" value="ENSCLMP00005048395.1"/>
    <property type="gene ID" value="ENSCLMG00005022158.1"/>
</dbReference>
<evidence type="ECO:0000313" key="13">
    <source>
        <dbReference type="Ensembl" id="ENSCLMP00005048395.1"/>
    </source>
</evidence>
<keyword evidence="9" id="KW-1015">Disulfide bond</keyword>
<dbReference type="InterPro" id="IPR024731">
    <property type="entry name" value="NELL2-like_EGF"/>
</dbReference>
<dbReference type="GO" id="GO:0030855">
    <property type="term" value="P:epithelial cell differentiation"/>
    <property type="evidence" value="ECO:0007669"/>
    <property type="project" value="UniProtKB-ARBA"/>
</dbReference>
<dbReference type="CDD" id="cd00054">
    <property type="entry name" value="EGF_CA"/>
    <property type="match status" value="7"/>
</dbReference>
<dbReference type="Pfam" id="PF07645">
    <property type="entry name" value="EGF_CA"/>
    <property type="match status" value="5"/>
</dbReference>
<evidence type="ECO:0000256" key="3">
    <source>
        <dbReference type="ARBA" id="ARBA00022692"/>
    </source>
</evidence>
<keyword evidence="3" id="KW-0812">Transmembrane</keyword>
<feature type="domain" description="EGF-like" evidence="12">
    <location>
        <begin position="124"/>
        <end position="163"/>
    </location>
</feature>
<evidence type="ECO:0000256" key="5">
    <source>
        <dbReference type="ARBA" id="ARBA00022737"/>
    </source>
</evidence>
<dbReference type="SMART" id="SM00181">
    <property type="entry name" value="EGF"/>
    <property type="match status" value="7"/>
</dbReference>
<keyword evidence="10" id="KW-0325">Glycoprotein</keyword>
<evidence type="ECO:0000256" key="1">
    <source>
        <dbReference type="ARBA" id="ARBA00004479"/>
    </source>
</evidence>
<dbReference type="GO" id="GO:0048731">
    <property type="term" value="P:system development"/>
    <property type="evidence" value="ECO:0007669"/>
    <property type="project" value="UniProtKB-ARBA"/>
</dbReference>
<dbReference type="PANTHER" id="PTHR24034:SF204">
    <property type="entry name" value="ADHESION G PROTEIN-COUPLED RECEPTOR E1"/>
    <property type="match status" value="1"/>
</dbReference>
<keyword evidence="2 11" id="KW-0245">EGF-like domain</keyword>
<keyword evidence="14" id="KW-1185">Reference proteome</keyword>
<keyword evidence="7" id="KW-1133">Transmembrane helix</keyword>
<dbReference type="InterPro" id="IPR001881">
    <property type="entry name" value="EGF-like_Ca-bd_dom"/>
</dbReference>
<feature type="domain" description="EGF-like" evidence="12">
    <location>
        <begin position="243"/>
        <end position="283"/>
    </location>
</feature>
<evidence type="ECO:0000256" key="7">
    <source>
        <dbReference type="ARBA" id="ARBA00022989"/>
    </source>
</evidence>
<accession>A0A8C3GBB6</accession>
<feature type="domain" description="EGF-like" evidence="12">
    <location>
        <begin position="164"/>
        <end position="201"/>
    </location>
</feature>
<dbReference type="InterPro" id="IPR000152">
    <property type="entry name" value="EGF-type_Asp/Asn_hydroxyl_site"/>
</dbReference>
<evidence type="ECO:0000256" key="4">
    <source>
        <dbReference type="ARBA" id="ARBA00022729"/>
    </source>
</evidence>
<dbReference type="InterPro" id="IPR049883">
    <property type="entry name" value="NOTCH1_EGF-like"/>
</dbReference>
<dbReference type="PROSITE" id="PS01187">
    <property type="entry name" value="EGF_CA"/>
    <property type="match status" value="2"/>
</dbReference>
<dbReference type="PROSITE" id="PS01186">
    <property type="entry name" value="EGF_2"/>
    <property type="match status" value="4"/>
</dbReference>
<evidence type="ECO:0000259" key="12">
    <source>
        <dbReference type="PROSITE" id="PS50026"/>
    </source>
</evidence>
<keyword evidence="5" id="KW-0677">Repeat</keyword>
<dbReference type="PANTHER" id="PTHR24034">
    <property type="entry name" value="EGF-LIKE DOMAIN-CONTAINING PROTEIN"/>
    <property type="match status" value="1"/>
</dbReference>
<organism evidence="13 14">
    <name type="scientific">Cyclopterus lumpus</name>
    <name type="common">Lumpsucker</name>
    <dbReference type="NCBI Taxonomy" id="8103"/>
    <lineage>
        <taxon>Eukaryota</taxon>
        <taxon>Metazoa</taxon>
        <taxon>Chordata</taxon>
        <taxon>Craniata</taxon>
        <taxon>Vertebrata</taxon>
        <taxon>Euteleostomi</taxon>
        <taxon>Actinopterygii</taxon>
        <taxon>Neopterygii</taxon>
        <taxon>Teleostei</taxon>
        <taxon>Neoteleostei</taxon>
        <taxon>Acanthomorphata</taxon>
        <taxon>Eupercaria</taxon>
        <taxon>Perciformes</taxon>
        <taxon>Cottioidei</taxon>
        <taxon>Cottales</taxon>
        <taxon>Cyclopteridae</taxon>
        <taxon>Cyclopterus</taxon>
    </lineage>
</organism>